<dbReference type="Proteomes" id="UP000244336">
    <property type="component" value="Chromosome 5"/>
</dbReference>
<evidence type="ECO:0000313" key="2">
    <source>
        <dbReference type="EMBL" id="PUZ55582.1"/>
    </source>
</evidence>
<dbReference type="EMBL" id="CM009753">
    <property type="protein sequence ID" value="PUZ55582.1"/>
    <property type="molecule type" value="Genomic_DNA"/>
</dbReference>
<feature type="region of interest" description="Disordered" evidence="1">
    <location>
        <begin position="57"/>
        <end position="85"/>
    </location>
</feature>
<keyword evidence="3" id="KW-1185">Reference proteome</keyword>
<protein>
    <submittedName>
        <fullName evidence="2">Uncharacterized protein</fullName>
    </submittedName>
</protein>
<evidence type="ECO:0000313" key="3">
    <source>
        <dbReference type="Proteomes" id="UP000244336"/>
    </source>
</evidence>
<dbReference type="AlphaFoldDB" id="A0A2T7DJ30"/>
<name>A0A2T7DJ30_9POAL</name>
<gene>
    <name evidence="2" type="ORF">GQ55_5G223900</name>
</gene>
<reference evidence="2 3" key="1">
    <citation type="submission" date="2018-04" db="EMBL/GenBank/DDBJ databases">
        <title>WGS assembly of Panicum hallii var. hallii HAL2.</title>
        <authorList>
            <person name="Lovell J."/>
            <person name="Jenkins J."/>
            <person name="Lowry D."/>
            <person name="Mamidi S."/>
            <person name="Sreedasyam A."/>
            <person name="Weng X."/>
            <person name="Barry K."/>
            <person name="Bonette J."/>
            <person name="Campitelli B."/>
            <person name="Daum C."/>
            <person name="Gordon S."/>
            <person name="Gould B."/>
            <person name="Lipzen A."/>
            <person name="MacQueen A."/>
            <person name="Palacio-Mejia J."/>
            <person name="Plott C."/>
            <person name="Shakirov E."/>
            <person name="Shu S."/>
            <person name="Yoshinaga Y."/>
            <person name="Zane M."/>
            <person name="Rokhsar D."/>
            <person name="Grimwood J."/>
            <person name="Schmutz J."/>
            <person name="Juenger T."/>
        </authorList>
    </citation>
    <scope>NUCLEOTIDE SEQUENCE [LARGE SCALE GENOMIC DNA]</scope>
    <source>
        <strain evidence="3">cv. HAL2</strain>
    </source>
</reference>
<accession>A0A2T7DJ30</accession>
<feature type="region of interest" description="Disordered" evidence="1">
    <location>
        <begin position="1"/>
        <end position="40"/>
    </location>
</feature>
<proteinExistence type="predicted"/>
<organism evidence="2 3">
    <name type="scientific">Panicum hallii var. hallii</name>
    <dbReference type="NCBI Taxonomy" id="1504633"/>
    <lineage>
        <taxon>Eukaryota</taxon>
        <taxon>Viridiplantae</taxon>
        <taxon>Streptophyta</taxon>
        <taxon>Embryophyta</taxon>
        <taxon>Tracheophyta</taxon>
        <taxon>Spermatophyta</taxon>
        <taxon>Magnoliopsida</taxon>
        <taxon>Liliopsida</taxon>
        <taxon>Poales</taxon>
        <taxon>Poaceae</taxon>
        <taxon>PACMAD clade</taxon>
        <taxon>Panicoideae</taxon>
        <taxon>Panicodae</taxon>
        <taxon>Paniceae</taxon>
        <taxon>Panicinae</taxon>
        <taxon>Panicum</taxon>
        <taxon>Panicum sect. Panicum</taxon>
    </lineage>
</organism>
<sequence length="188" mass="20796">MIKLKSIEEANSPRNDYLKSLKASSRSPAGLLRLPQRQPRAASKAVRAACQKCHRSCPRRHAVRARPRTRPSRRTPRGAHGRSGAARDRCPRVLICLLAAGSCSGSSATVLNGAPVLNNGKLKRGQEDHVRLHRKSRSRLRVLGRGPGGGEQSRCPRYGTMRVQLPDRELSEAKNEIIHSHTPWTVNQ</sequence>
<dbReference type="Gramene" id="PUZ55582">
    <property type="protein sequence ID" value="PUZ55582"/>
    <property type="gene ID" value="GQ55_5G223900"/>
</dbReference>
<feature type="compositionally biased region" description="Basic residues" evidence="1">
    <location>
        <begin position="57"/>
        <end position="80"/>
    </location>
</feature>
<evidence type="ECO:0000256" key="1">
    <source>
        <dbReference type="SAM" id="MobiDB-lite"/>
    </source>
</evidence>